<evidence type="ECO:0000256" key="1">
    <source>
        <dbReference type="ARBA" id="ARBA00022737"/>
    </source>
</evidence>
<feature type="compositionally biased region" description="Pro residues" evidence="4">
    <location>
        <begin position="241"/>
        <end position="258"/>
    </location>
</feature>
<gene>
    <name evidence="6" type="ORF">SAMN02745887_03423</name>
</gene>
<dbReference type="Pfam" id="PF24125">
    <property type="entry name" value="Cds6_C"/>
    <property type="match status" value="1"/>
</dbReference>
<reference evidence="6 7" key="1">
    <citation type="submission" date="2016-11" db="EMBL/GenBank/DDBJ databases">
        <authorList>
            <person name="Jaros S."/>
            <person name="Januszkiewicz K."/>
            <person name="Wedrychowicz H."/>
        </authorList>
    </citation>
    <scope>NUCLEOTIDE SEQUENCE [LARGE SCALE GENOMIC DNA]</scope>
    <source>
        <strain evidence="6 7">DSM 18899</strain>
    </source>
</reference>
<feature type="region of interest" description="Disordered" evidence="4">
    <location>
        <begin position="207"/>
        <end position="226"/>
    </location>
</feature>
<keyword evidence="1" id="KW-0677">Repeat</keyword>
<evidence type="ECO:0000313" key="6">
    <source>
        <dbReference type="EMBL" id="SFZ79184.1"/>
    </source>
</evidence>
<dbReference type="AlphaFoldDB" id="A0A1K2HQU5"/>
<feature type="compositionally biased region" description="Basic and acidic residues" evidence="4">
    <location>
        <begin position="277"/>
        <end position="286"/>
    </location>
</feature>
<dbReference type="Gene3D" id="3.10.450.50">
    <property type="match status" value="1"/>
</dbReference>
<dbReference type="EMBL" id="FPKR01000015">
    <property type="protein sequence ID" value="SFZ79184.1"/>
    <property type="molecule type" value="Genomic_DNA"/>
</dbReference>
<evidence type="ECO:0000259" key="5">
    <source>
        <dbReference type="Pfam" id="PF24125"/>
    </source>
</evidence>
<dbReference type="Proteomes" id="UP000186513">
    <property type="component" value="Unassembled WGS sequence"/>
</dbReference>
<evidence type="ECO:0000256" key="3">
    <source>
        <dbReference type="PROSITE-ProRule" id="PRU00339"/>
    </source>
</evidence>
<dbReference type="STRING" id="1121279.SAMN02745887_03423"/>
<feature type="region of interest" description="Disordered" evidence="4">
    <location>
        <begin position="235"/>
        <end position="287"/>
    </location>
</feature>
<sequence length="395" mass="42688">MSKHGKHGERGESDKIDSLYASLPLVQPMPAFRIARLMLCAALLLPAHAGVAEEIAADLKRGEASAALAAADKALLKSPRDARLRLLRGNALAALGRQAEAIQVFSALTNDYPQLPEPYNNLAALYAQQGQLDRARTTLQMALQTNPAYATAHANLADVYAKLAAQAYEKALQRDVVEQKQSGVSRPKPAAISQTKLALVQDLLSRGNTPTLSTPPASVVASTAKPQPTQAPLVVASNKPLPMPPSSLPASKPAPTPQAKPAEVSKPAAPATAKPPEPARDDKAEQEAAVQKSVLAWADAWSDKRVSAYLASYARDFKPAGQSRSSWETQRRERISAAKKISVKLDKLRIKLDGERATVRFIQRYRSDRLETSTGKTLILERNGSRWLIQEERVG</sequence>
<dbReference type="Gene3D" id="1.25.40.10">
    <property type="entry name" value="Tetratricopeptide repeat domain"/>
    <property type="match status" value="1"/>
</dbReference>
<dbReference type="PROSITE" id="PS50005">
    <property type="entry name" value="TPR"/>
    <property type="match status" value="1"/>
</dbReference>
<dbReference type="Pfam" id="PF13414">
    <property type="entry name" value="TPR_11"/>
    <property type="match status" value="1"/>
</dbReference>
<organism evidence="6 7">
    <name type="scientific">Chitinimonas taiwanensis DSM 18899</name>
    <dbReference type="NCBI Taxonomy" id="1121279"/>
    <lineage>
        <taxon>Bacteria</taxon>
        <taxon>Pseudomonadati</taxon>
        <taxon>Pseudomonadota</taxon>
        <taxon>Betaproteobacteria</taxon>
        <taxon>Neisseriales</taxon>
        <taxon>Chitinibacteraceae</taxon>
        <taxon>Chitinimonas</taxon>
    </lineage>
</organism>
<dbReference type="InterPro" id="IPR019734">
    <property type="entry name" value="TPR_rpt"/>
</dbReference>
<keyword evidence="2 3" id="KW-0802">TPR repeat</keyword>
<dbReference type="InterPro" id="IPR011990">
    <property type="entry name" value="TPR-like_helical_dom_sf"/>
</dbReference>
<dbReference type="SUPFAM" id="SSF48452">
    <property type="entry name" value="TPR-like"/>
    <property type="match status" value="1"/>
</dbReference>
<evidence type="ECO:0000313" key="7">
    <source>
        <dbReference type="Proteomes" id="UP000186513"/>
    </source>
</evidence>
<feature type="repeat" description="TPR" evidence="3">
    <location>
        <begin position="116"/>
        <end position="149"/>
    </location>
</feature>
<dbReference type="OrthoDB" id="5294075at2"/>
<accession>A0A1K2HQU5</accession>
<dbReference type="InterPro" id="IPR032710">
    <property type="entry name" value="NTF2-like_dom_sf"/>
</dbReference>
<protein>
    <submittedName>
        <fullName evidence="6">TPR repeat-containing protein</fullName>
    </submittedName>
</protein>
<dbReference type="Pfam" id="PF13432">
    <property type="entry name" value="TPR_16"/>
    <property type="match status" value="1"/>
</dbReference>
<dbReference type="InterPro" id="IPR051685">
    <property type="entry name" value="Ycf3/AcsC/BcsC/TPR_MFPF"/>
</dbReference>
<evidence type="ECO:0000256" key="2">
    <source>
        <dbReference type="ARBA" id="ARBA00022803"/>
    </source>
</evidence>
<dbReference type="SMART" id="SM00028">
    <property type="entry name" value="TPR"/>
    <property type="match status" value="3"/>
</dbReference>
<dbReference type="InterPro" id="IPR056203">
    <property type="entry name" value="Cds6_C"/>
</dbReference>
<feature type="domain" description="Cds6 C-terminal" evidence="5">
    <location>
        <begin position="290"/>
        <end position="392"/>
    </location>
</feature>
<dbReference type="PANTHER" id="PTHR44943">
    <property type="entry name" value="CELLULOSE SYNTHASE OPERON PROTEIN C"/>
    <property type="match status" value="1"/>
</dbReference>
<dbReference type="SUPFAM" id="SSF54427">
    <property type="entry name" value="NTF2-like"/>
    <property type="match status" value="1"/>
</dbReference>
<name>A0A1K2HQU5_9NEIS</name>
<proteinExistence type="predicted"/>
<dbReference type="PANTHER" id="PTHR44943:SF8">
    <property type="entry name" value="TPR REPEAT-CONTAINING PROTEIN MJ0263"/>
    <property type="match status" value="1"/>
</dbReference>
<keyword evidence="7" id="KW-1185">Reference proteome</keyword>
<evidence type="ECO:0000256" key="4">
    <source>
        <dbReference type="SAM" id="MobiDB-lite"/>
    </source>
</evidence>